<keyword evidence="2" id="KW-1185">Reference proteome</keyword>
<proteinExistence type="predicted"/>
<accession>A0A2P6ASP8</accession>
<dbReference type="InterPro" id="IPR029033">
    <property type="entry name" value="His_PPase_superfam"/>
</dbReference>
<gene>
    <name evidence="1" type="ORF">C5O18_05455</name>
</gene>
<dbReference type="InterPro" id="IPR050275">
    <property type="entry name" value="PGM_Phosphatase"/>
</dbReference>
<dbReference type="AlphaFoldDB" id="A0A2P6ASP8"/>
<comment type="caution">
    <text evidence="1">The sequence shown here is derived from an EMBL/GenBank/DDBJ whole genome shotgun (WGS) entry which is preliminary data.</text>
</comment>
<dbReference type="GO" id="GO:0016791">
    <property type="term" value="F:phosphatase activity"/>
    <property type="evidence" value="ECO:0007669"/>
    <property type="project" value="TreeGrafter"/>
</dbReference>
<dbReference type="PANTHER" id="PTHR48100">
    <property type="entry name" value="BROAD-SPECIFICITY PHOSPHATASE YOR283W-RELATED"/>
    <property type="match status" value="1"/>
</dbReference>
<name>A0A2P6ASP8_9GAMM</name>
<evidence type="ECO:0000313" key="1">
    <source>
        <dbReference type="EMBL" id="PQA43126.1"/>
    </source>
</evidence>
<organism evidence="1 2">
    <name type="scientific">Amnimonas aquatica</name>
    <dbReference type="NCBI Taxonomy" id="2094561"/>
    <lineage>
        <taxon>Bacteria</taxon>
        <taxon>Pseudomonadati</taxon>
        <taxon>Pseudomonadota</taxon>
        <taxon>Gammaproteobacteria</taxon>
        <taxon>Moraxellales</taxon>
        <taxon>Moraxellaceae</taxon>
        <taxon>Amnimonas</taxon>
    </lineage>
</organism>
<dbReference type="InterPro" id="IPR013078">
    <property type="entry name" value="His_Pase_superF_clade-1"/>
</dbReference>
<dbReference type="SMART" id="SM00855">
    <property type="entry name" value="PGAM"/>
    <property type="match status" value="1"/>
</dbReference>
<dbReference type="Pfam" id="PF00300">
    <property type="entry name" value="His_Phos_1"/>
    <property type="match status" value="1"/>
</dbReference>
<dbReference type="EMBL" id="PTQZ01000103">
    <property type="protein sequence ID" value="PQA43126.1"/>
    <property type="molecule type" value="Genomic_DNA"/>
</dbReference>
<evidence type="ECO:0000313" key="2">
    <source>
        <dbReference type="Proteomes" id="UP000243900"/>
    </source>
</evidence>
<reference evidence="2" key="1">
    <citation type="submission" date="2018-02" db="EMBL/GenBank/DDBJ databases">
        <title>Genome sequencing of Solimonas sp. HR-BB.</title>
        <authorList>
            <person name="Lee Y."/>
            <person name="Jeon C.O."/>
        </authorList>
    </citation>
    <scope>NUCLEOTIDE SEQUENCE [LARGE SCALE GENOMIC DNA]</scope>
    <source>
        <strain evidence="2">HR-E</strain>
    </source>
</reference>
<dbReference type="RefSeq" id="WP_105192168.1">
    <property type="nucleotide sequence ID" value="NZ_PTQZ01000103.1"/>
</dbReference>
<dbReference type="Proteomes" id="UP000243900">
    <property type="component" value="Unassembled WGS sequence"/>
</dbReference>
<sequence length="176" mass="18922">MRVYLLRHAEAEPEAASDDLRELTDLGWAQAEAAADWLCGQIAGPVRLVCSPLLRARQTASVVQQTLGLGEPEQLEALVPEGDPLRAEQALSLILREQAEELVVVSHMPLIASLQSWIEEGILTTGEPFSLSEMRVIEADVLAPGLGRPAGRFLPDEAQGAIADLRALLARLAGES</sequence>
<dbReference type="CDD" id="cd07067">
    <property type="entry name" value="HP_PGM_like"/>
    <property type="match status" value="1"/>
</dbReference>
<protein>
    <submittedName>
        <fullName evidence="1">Phosphohistidine phosphatase SixA</fullName>
    </submittedName>
</protein>
<dbReference type="Gene3D" id="3.40.50.1240">
    <property type="entry name" value="Phosphoglycerate mutase-like"/>
    <property type="match status" value="1"/>
</dbReference>
<dbReference type="OrthoDB" id="92610at2"/>
<dbReference type="SUPFAM" id="SSF53254">
    <property type="entry name" value="Phosphoglycerate mutase-like"/>
    <property type="match status" value="1"/>
</dbReference>